<protein>
    <submittedName>
        <fullName evidence="1">Uncharacterized protein</fullName>
    </submittedName>
</protein>
<reference evidence="1 2" key="1">
    <citation type="submission" date="2020-08" db="EMBL/GenBank/DDBJ databases">
        <title>The isolate Caproiciproducens sp. 7D4C2 produces n-caproate at mildly acidic conditions from hexoses: genome and rBOX comparison with related strains and chain-elongating bacteria.</title>
        <authorList>
            <person name="Esquivel-Elizondo S."/>
            <person name="Bagci C."/>
            <person name="Temovska M."/>
            <person name="Jeon B.S."/>
            <person name="Bessarab I."/>
            <person name="Williams R.B.H."/>
            <person name="Huson D.H."/>
            <person name="Angenent L.T."/>
        </authorList>
    </citation>
    <scope>NUCLEOTIDE SEQUENCE [LARGE SCALE GENOMIC DNA]</scope>
    <source>
        <strain evidence="1 2">7D4C2</strain>
    </source>
</reference>
<dbReference type="EMBL" id="CP060286">
    <property type="protein sequence ID" value="QNK41724.1"/>
    <property type="molecule type" value="Genomic_DNA"/>
</dbReference>
<dbReference type="RefSeq" id="WP_156990873.1">
    <property type="nucleotide sequence ID" value="NZ_CP060286.1"/>
</dbReference>
<dbReference type="AlphaFoldDB" id="A0A7G8TDN3"/>
<name>A0A7G8TDN3_9FIRM</name>
<accession>A0A7G8TDN3</accession>
<organism evidence="1 2">
    <name type="scientific">Caproicibacter fermentans</name>
    <dbReference type="NCBI Taxonomy" id="2576756"/>
    <lineage>
        <taxon>Bacteria</taxon>
        <taxon>Bacillati</taxon>
        <taxon>Bacillota</taxon>
        <taxon>Clostridia</taxon>
        <taxon>Eubacteriales</taxon>
        <taxon>Acutalibacteraceae</taxon>
        <taxon>Caproicibacter</taxon>
    </lineage>
</organism>
<gene>
    <name evidence="1" type="ORF">HCR03_05605</name>
</gene>
<sequence length="47" mass="5043">MPTLKQKLMRIAVAKKADAIPSGSLRTRRSHIRVLNKLAGIAGAFGV</sequence>
<evidence type="ECO:0000313" key="2">
    <source>
        <dbReference type="Proteomes" id="UP000515909"/>
    </source>
</evidence>
<dbReference type="KEGG" id="cfem:HCR03_05605"/>
<evidence type="ECO:0000313" key="1">
    <source>
        <dbReference type="EMBL" id="QNK41724.1"/>
    </source>
</evidence>
<dbReference type="Proteomes" id="UP000515909">
    <property type="component" value="Chromosome"/>
</dbReference>
<proteinExistence type="predicted"/>